<gene>
    <name evidence="1" type="ORF">NOV72_00187</name>
</gene>
<evidence type="ECO:0008006" key="3">
    <source>
        <dbReference type="Google" id="ProtNLM"/>
    </source>
</evidence>
<accession>A0A2U3HYK0</accession>
<sequence>MRGDEHFQHRGYVLDCAPAPTDDGGFLPCVVVSRASDGELIANRYFPAGSRCNVDAVAVAHARDWAVQWIDSSHCFV</sequence>
<protein>
    <recommendedName>
        <fullName evidence="3">Transcriptional regulator</fullName>
    </recommendedName>
</protein>
<name>A0A2U3HYK0_9BURK</name>
<dbReference type="AlphaFoldDB" id="A0A2U3HYK0"/>
<evidence type="ECO:0000313" key="2">
    <source>
        <dbReference type="Proteomes" id="UP000238169"/>
    </source>
</evidence>
<dbReference type="EMBL" id="OGTP01000001">
    <property type="protein sequence ID" value="SPB12883.1"/>
    <property type="molecule type" value="Genomic_DNA"/>
</dbReference>
<reference evidence="2" key="1">
    <citation type="submission" date="2018-01" db="EMBL/GenBank/DDBJ databases">
        <authorList>
            <person name="Peeters C."/>
        </authorList>
    </citation>
    <scope>NUCLEOTIDE SEQUENCE [LARGE SCALE GENOMIC DNA]</scope>
</reference>
<dbReference type="OrthoDB" id="9101220at2"/>
<dbReference type="RefSeq" id="WP_106852700.1">
    <property type="nucleotide sequence ID" value="NZ_OGTP01000001.1"/>
</dbReference>
<proteinExistence type="predicted"/>
<organism evidence="1 2">
    <name type="scientific">Caballeronia novacaledonica</name>
    <dbReference type="NCBI Taxonomy" id="1544861"/>
    <lineage>
        <taxon>Bacteria</taxon>
        <taxon>Pseudomonadati</taxon>
        <taxon>Pseudomonadota</taxon>
        <taxon>Betaproteobacteria</taxon>
        <taxon>Burkholderiales</taxon>
        <taxon>Burkholderiaceae</taxon>
        <taxon>Caballeronia</taxon>
    </lineage>
</organism>
<keyword evidence="2" id="KW-1185">Reference proteome</keyword>
<dbReference type="Proteomes" id="UP000238169">
    <property type="component" value="Unassembled WGS sequence"/>
</dbReference>
<evidence type="ECO:0000313" key="1">
    <source>
        <dbReference type="EMBL" id="SPB12883.1"/>
    </source>
</evidence>